<dbReference type="STRING" id="80852.AWOD_I_0579"/>
<organism evidence="3 4">
    <name type="scientific">Aliivibrio wodanis</name>
    <dbReference type="NCBI Taxonomy" id="80852"/>
    <lineage>
        <taxon>Bacteria</taxon>
        <taxon>Pseudomonadati</taxon>
        <taxon>Pseudomonadota</taxon>
        <taxon>Gammaproteobacteria</taxon>
        <taxon>Vibrionales</taxon>
        <taxon>Vibrionaceae</taxon>
        <taxon>Aliivibrio</taxon>
    </lineage>
</organism>
<dbReference type="Proteomes" id="UP000032427">
    <property type="component" value="Chromosome 1"/>
</dbReference>
<feature type="coiled-coil region" evidence="1">
    <location>
        <begin position="147"/>
        <end position="174"/>
    </location>
</feature>
<dbReference type="KEGG" id="awd:AWOD_I_0579"/>
<name>A0A090IMZ0_9GAMM</name>
<keyword evidence="4" id="KW-1185">Reference proteome</keyword>
<evidence type="ECO:0000313" key="4">
    <source>
        <dbReference type="Proteomes" id="UP000032427"/>
    </source>
</evidence>
<dbReference type="InterPro" id="IPR043128">
    <property type="entry name" value="Rev_trsase/Diguanyl_cyclase"/>
</dbReference>
<evidence type="ECO:0000256" key="1">
    <source>
        <dbReference type="SAM" id="Coils"/>
    </source>
</evidence>
<dbReference type="HOGENOM" id="CLU_370021_0_0_6"/>
<dbReference type="EMBL" id="LN554846">
    <property type="protein sequence ID" value="CED70673.1"/>
    <property type="molecule type" value="Genomic_DNA"/>
</dbReference>
<protein>
    <submittedName>
        <fullName evidence="3">Membrane protein</fullName>
    </submittedName>
</protein>
<accession>A0A090IMZ0</accession>
<feature type="transmembrane region" description="Helical" evidence="2">
    <location>
        <begin position="494"/>
        <end position="511"/>
    </location>
</feature>
<dbReference type="Gene3D" id="3.30.70.270">
    <property type="match status" value="1"/>
</dbReference>
<dbReference type="AlphaFoldDB" id="A0A090IMZ0"/>
<evidence type="ECO:0000313" key="3">
    <source>
        <dbReference type="EMBL" id="CED70673.1"/>
    </source>
</evidence>
<evidence type="ECO:0000256" key="2">
    <source>
        <dbReference type="SAM" id="Phobius"/>
    </source>
</evidence>
<keyword evidence="2" id="KW-0812">Transmembrane</keyword>
<dbReference type="Gene3D" id="1.25.40.10">
    <property type="entry name" value="Tetratricopeptide repeat domain"/>
    <property type="match status" value="2"/>
</dbReference>
<reference evidence="4" key="1">
    <citation type="submission" date="2014-09" db="EMBL/GenBank/DDBJ databases">
        <authorList>
            <person name="Hjerde E."/>
        </authorList>
    </citation>
    <scope>NUCLEOTIDE SEQUENCE [LARGE SCALE GENOMIC DNA]</scope>
    <source>
        <strain evidence="4">06/09/139</strain>
    </source>
</reference>
<sequence>MVVFLWIIYMSLRQCLLLILLFFPSSSWAKFFSAPILNDAYQLLDTTPEQSRAIAEQYLEQRQISPEQDPNRIQINNDSERTVRTPISTVEAFQIMALANKRLDRNRESIEAIKQAITLAKDFNLKSGYLESKLIYANLWWELTKDASEAKVILDDIQQELTEYNKKIAIHQKLYFGLALIHAEIESQLNNNSKAQKYYKQAMSHGGSLNDPSSMIFYHISYGHHFLKNKQFDQALTELLNAYWQSIEADKSGQLARTNFLLGELFFQRQVLDKALEHASQSAEFYGRYNNNEQLSNVLILIAQIHLKQGRFNLALVQYFNALDQEKEKNNANKLISLRLDIANTYFLLYNYALSEHYLKQANNLNEYVKLPKYKASAALLEAKLNLVQNNPEQAIQKIKYAIKFSQADKNKSLKLQSQKLLSETYETMGLFELSLKAQREYETVNSSVQAIQNEINEEVFRQQKSIIEQSLHYQGLEAQLKENHLQTRKIQKIAGFLVVLLTLISIYAFRKQQVNRFLKKRLHLLLNKYYTHPRSGLRNLRLLTERLPSSLQQSSSNIEQWHLGELINEPLSDRLRFTLFHIPMLQELYFTHGYQEGLSIEKEFGDYLSTVVTLPSRIYHFSDASFLYIEHKSDSTCSAQETAETIQSWINAFESTIILERTVNIGIVEYPFLPRAYTAINDRELIDILLMATNTASTISKESSGSQWVHYRAIDNAPAASFASNNIRLACEQAINQGLIKVISSDK</sequence>
<keyword evidence="2" id="KW-0472">Membrane</keyword>
<keyword evidence="2" id="KW-1133">Transmembrane helix</keyword>
<dbReference type="SMART" id="SM00028">
    <property type="entry name" value="TPR"/>
    <property type="match status" value="5"/>
</dbReference>
<dbReference type="OrthoDB" id="5900357at2"/>
<keyword evidence="1" id="KW-0175">Coiled coil</keyword>
<dbReference type="SUPFAM" id="SSF48452">
    <property type="entry name" value="TPR-like"/>
    <property type="match status" value="1"/>
</dbReference>
<gene>
    <name evidence="3" type="ORF">AWOD_I_0579</name>
</gene>
<dbReference type="InterPro" id="IPR019734">
    <property type="entry name" value="TPR_rpt"/>
</dbReference>
<proteinExistence type="predicted"/>
<dbReference type="InterPro" id="IPR011990">
    <property type="entry name" value="TPR-like_helical_dom_sf"/>
</dbReference>
<dbReference type="PATRIC" id="fig|80852.17.peg.587"/>